<proteinExistence type="predicted"/>
<dbReference type="OrthoDB" id="4079976at2759"/>
<dbReference type="Proteomes" id="UP000268321">
    <property type="component" value="Unassembled WGS sequence"/>
</dbReference>
<evidence type="ECO:0000313" key="3">
    <source>
        <dbReference type="Proteomes" id="UP000268321"/>
    </source>
</evidence>
<keyword evidence="1" id="KW-0472">Membrane</keyword>
<name>A0A4P9Z9R9_9ASCO</name>
<keyword evidence="1" id="KW-1133">Transmembrane helix</keyword>
<gene>
    <name evidence="2" type="ORF">METBISCDRAFT_28816</name>
</gene>
<reference evidence="3" key="1">
    <citation type="journal article" date="2018" name="Nat. Microbiol.">
        <title>Leveraging single-cell genomics to expand the fungal tree of life.</title>
        <authorList>
            <person name="Ahrendt S.R."/>
            <person name="Quandt C.A."/>
            <person name="Ciobanu D."/>
            <person name="Clum A."/>
            <person name="Salamov A."/>
            <person name="Andreopoulos B."/>
            <person name="Cheng J.F."/>
            <person name="Woyke T."/>
            <person name="Pelin A."/>
            <person name="Henrissat B."/>
            <person name="Reynolds N.K."/>
            <person name="Benny G.L."/>
            <person name="Smith M.E."/>
            <person name="James T.Y."/>
            <person name="Grigoriev I.V."/>
        </authorList>
    </citation>
    <scope>NUCLEOTIDE SEQUENCE [LARGE SCALE GENOMIC DNA]</scope>
    <source>
        <strain evidence="3">Baker2002</strain>
    </source>
</reference>
<feature type="transmembrane region" description="Helical" evidence="1">
    <location>
        <begin position="288"/>
        <end position="307"/>
    </location>
</feature>
<dbReference type="AlphaFoldDB" id="A0A4P9Z9R9"/>
<dbReference type="EMBL" id="ML004616">
    <property type="protein sequence ID" value="RKP28751.1"/>
    <property type="molecule type" value="Genomic_DNA"/>
</dbReference>
<organism evidence="2 3">
    <name type="scientific">Metschnikowia bicuspidata</name>
    <dbReference type="NCBI Taxonomy" id="27322"/>
    <lineage>
        <taxon>Eukaryota</taxon>
        <taxon>Fungi</taxon>
        <taxon>Dikarya</taxon>
        <taxon>Ascomycota</taxon>
        <taxon>Saccharomycotina</taxon>
        <taxon>Pichiomycetes</taxon>
        <taxon>Metschnikowiaceae</taxon>
        <taxon>Metschnikowia</taxon>
    </lineage>
</organism>
<keyword evidence="1" id="KW-0812">Transmembrane</keyword>
<protein>
    <submittedName>
        <fullName evidence="2">Uncharacterized protein</fullName>
    </submittedName>
</protein>
<evidence type="ECO:0000313" key="2">
    <source>
        <dbReference type="EMBL" id="RKP28751.1"/>
    </source>
</evidence>
<accession>A0A4P9Z9R9</accession>
<keyword evidence="3" id="KW-1185">Reference proteome</keyword>
<evidence type="ECO:0000256" key="1">
    <source>
        <dbReference type="SAM" id="Phobius"/>
    </source>
</evidence>
<sequence length="311" mass="35110">MKYLIGDRTITISGTALSLLDEQLIRANPHIFKLCLNVAARKFLLALKRIVHLYADVLTIYSTFLLKVVDYDDITSMTYKAKLLMVRLEDDLNAIFGRAVDPPPDGWEHQLYEHLVKALVVLVVDAAVASFASAHKALNCLELFFLAFDNLKKLLIPSLSRYTPVFQQLLACAVFLLNLSTAADNVGRMEVYTPSVIRHIAAIDSITGGFEREAKGLNALYSILNTSLTQYTGILLGKAILKREVLPAECLIIRRREVCFHAAEHVVSIPLSGESPRQLYIQPFEKHLFYFFSMFFLVAVAVVYRLYTIFF</sequence>